<gene>
    <name evidence="1" type="ORF">HGA08_22615</name>
</gene>
<reference evidence="1 2" key="1">
    <citation type="submission" date="2020-04" db="EMBL/GenBank/DDBJ databases">
        <title>MicrobeNet Type strains.</title>
        <authorList>
            <person name="Nicholson A.C."/>
        </authorList>
    </citation>
    <scope>NUCLEOTIDE SEQUENCE [LARGE SCALE GENOMIC DNA]</scope>
    <source>
        <strain evidence="1 2">JCM 12354</strain>
    </source>
</reference>
<sequence>MAPDTPRPLESLISEAQEGRLTVNFNSNVRLNAEEFFYIDRDCQAFKDFIQDQQRIAKDLAAQKHWGLGEDQDILPSAKVMVDWFRSKAAKGDSGKGSDNNVHDILEEHYQIIDDIQILHHTIAQKLIDTDQEFAAHYNEISANPPPSGISSTTHVAGPYMLPNGKTY</sequence>
<dbReference type="EMBL" id="JAAXOP010000015">
    <property type="protein sequence ID" value="NKY53001.1"/>
    <property type="molecule type" value="Genomic_DNA"/>
</dbReference>
<keyword evidence="2" id="KW-1185">Reference proteome</keyword>
<dbReference type="AlphaFoldDB" id="A0A846Y5L2"/>
<comment type="caution">
    <text evidence="1">The sequence shown here is derived from an EMBL/GenBank/DDBJ whole genome shotgun (WGS) entry which is preliminary data.</text>
</comment>
<dbReference type="RefSeq" id="WP_067873251.1">
    <property type="nucleotide sequence ID" value="NZ_JAAXOP010000015.1"/>
</dbReference>
<protein>
    <submittedName>
        <fullName evidence="1">Uncharacterized protein</fullName>
    </submittedName>
</protein>
<organism evidence="1 2">
    <name type="scientific">Nocardia vermiculata</name>
    <dbReference type="NCBI Taxonomy" id="257274"/>
    <lineage>
        <taxon>Bacteria</taxon>
        <taxon>Bacillati</taxon>
        <taxon>Actinomycetota</taxon>
        <taxon>Actinomycetes</taxon>
        <taxon>Mycobacteriales</taxon>
        <taxon>Nocardiaceae</taxon>
        <taxon>Nocardia</taxon>
    </lineage>
</organism>
<accession>A0A846Y5L2</accession>
<evidence type="ECO:0000313" key="1">
    <source>
        <dbReference type="EMBL" id="NKY53001.1"/>
    </source>
</evidence>
<evidence type="ECO:0000313" key="2">
    <source>
        <dbReference type="Proteomes" id="UP000565711"/>
    </source>
</evidence>
<name>A0A846Y5L2_9NOCA</name>
<proteinExistence type="predicted"/>
<dbReference type="Proteomes" id="UP000565711">
    <property type="component" value="Unassembled WGS sequence"/>
</dbReference>